<evidence type="ECO:0000256" key="2">
    <source>
        <dbReference type="SAM" id="Phobius"/>
    </source>
</evidence>
<comment type="caution">
    <text evidence="4">The sequence shown here is derived from an EMBL/GenBank/DDBJ whole genome shotgun (WGS) entry which is preliminary data.</text>
</comment>
<dbReference type="InterPro" id="IPR050874">
    <property type="entry name" value="Diverse_PLD-related"/>
</dbReference>
<organism evidence="4 5">
    <name type="scientific">Alosa alosa</name>
    <name type="common">allis shad</name>
    <dbReference type="NCBI Taxonomy" id="278164"/>
    <lineage>
        <taxon>Eukaryota</taxon>
        <taxon>Metazoa</taxon>
        <taxon>Chordata</taxon>
        <taxon>Craniata</taxon>
        <taxon>Vertebrata</taxon>
        <taxon>Euteleostomi</taxon>
        <taxon>Actinopterygii</taxon>
        <taxon>Neopterygii</taxon>
        <taxon>Teleostei</taxon>
        <taxon>Clupei</taxon>
        <taxon>Clupeiformes</taxon>
        <taxon>Clupeoidei</taxon>
        <taxon>Clupeidae</taxon>
        <taxon>Alosa</taxon>
    </lineage>
</organism>
<dbReference type="SUPFAM" id="SSF56024">
    <property type="entry name" value="Phospholipase D/nuclease"/>
    <property type="match status" value="2"/>
</dbReference>
<keyword evidence="2" id="KW-0472">Membrane</keyword>
<dbReference type="InterPro" id="IPR001736">
    <property type="entry name" value="PLipase_D/transphosphatidylase"/>
</dbReference>
<feature type="transmembrane region" description="Helical" evidence="2">
    <location>
        <begin position="32"/>
        <end position="54"/>
    </location>
</feature>
<gene>
    <name evidence="4" type="ORF">AALO_G00250720</name>
</gene>
<dbReference type="AlphaFoldDB" id="A0AAV6FUD7"/>
<dbReference type="GO" id="GO:0003824">
    <property type="term" value="F:catalytic activity"/>
    <property type="evidence" value="ECO:0007669"/>
    <property type="project" value="InterPro"/>
</dbReference>
<evidence type="ECO:0000256" key="1">
    <source>
        <dbReference type="ARBA" id="ARBA00008664"/>
    </source>
</evidence>
<dbReference type="EMBL" id="JADWDJ010000019">
    <property type="protein sequence ID" value="KAG5266185.1"/>
    <property type="molecule type" value="Genomic_DNA"/>
</dbReference>
<dbReference type="PANTHER" id="PTHR10185:SF8">
    <property type="entry name" value="5'-3' EXONUCLEASE PLD4"/>
    <property type="match status" value="1"/>
</dbReference>
<protein>
    <recommendedName>
        <fullName evidence="3">PLD phosphodiesterase domain-containing protein</fullName>
    </recommendedName>
</protein>
<dbReference type="PROSITE" id="PS50035">
    <property type="entry name" value="PLD"/>
    <property type="match status" value="2"/>
</dbReference>
<evidence type="ECO:0000313" key="5">
    <source>
        <dbReference type="Proteomes" id="UP000823561"/>
    </source>
</evidence>
<comment type="similarity">
    <text evidence="1">Belongs to the phospholipase D family.</text>
</comment>
<feature type="domain" description="PLD phosphodiesterase" evidence="3">
    <location>
        <begin position="416"/>
        <end position="442"/>
    </location>
</feature>
<dbReference type="Gene3D" id="3.30.870.10">
    <property type="entry name" value="Endonuclease Chain A"/>
    <property type="match status" value="2"/>
</dbReference>
<feature type="domain" description="PLD phosphodiesterase" evidence="3">
    <location>
        <begin position="202"/>
        <end position="229"/>
    </location>
</feature>
<reference evidence="4" key="1">
    <citation type="submission" date="2020-10" db="EMBL/GenBank/DDBJ databases">
        <title>Chromosome-scale genome assembly of the Allis shad, Alosa alosa.</title>
        <authorList>
            <person name="Margot Z."/>
            <person name="Christophe K."/>
            <person name="Cabau C."/>
            <person name="Louis A."/>
            <person name="Berthelot C."/>
            <person name="Parey E."/>
            <person name="Roest Crollius H."/>
            <person name="Montfort J."/>
            <person name="Robinson-Rechavi M."/>
            <person name="Bucao C."/>
            <person name="Bouchez O."/>
            <person name="Gislard M."/>
            <person name="Lluch J."/>
            <person name="Milhes M."/>
            <person name="Lampietro C."/>
            <person name="Lopez Roques C."/>
            <person name="Donnadieu C."/>
            <person name="Braasch I."/>
            <person name="Desvignes T."/>
            <person name="Postlethwait J."/>
            <person name="Bobe J."/>
            <person name="Guiguen Y."/>
        </authorList>
    </citation>
    <scope>NUCLEOTIDE SEQUENCE</scope>
    <source>
        <strain evidence="4">M-15738</strain>
        <tissue evidence="4">Blood</tissue>
    </source>
</reference>
<dbReference type="Pfam" id="PF13918">
    <property type="entry name" value="PLDc_3"/>
    <property type="match status" value="1"/>
</dbReference>
<proteinExistence type="inferred from homology"/>
<keyword evidence="2" id="KW-1133">Transmembrane helix</keyword>
<dbReference type="PANTHER" id="PTHR10185">
    <property type="entry name" value="PHOSPHOLIPASE D - RELATED"/>
    <property type="match status" value="1"/>
</dbReference>
<keyword evidence="5" id="KW-1185">Reference proteome</keyword>
<accession>A0AAV6FUD7</accession>
<dbReference type="InterPro" id="IPR032803">
    <property type="entry name" value="PLDc_3"/>
</dbReference>
<dbReference type="Proteomes" id="UP000823561">
    <property type="component" value="Chromosome 19"/>
</dbReference>
<sequence length="501" mass="56657">MSRAASDTLGSCSPYERFDDVYVPKQQCSFRVIYVALSVGCLVGFAALLCFSIIEKINSEEQFTQRTEEVGNKTAIINEWQETSEQSRVELVEGIPLDLDYGPNATFGTPLYKTWKSLLSMATKQVEVASFYWTLTGEDVFVNSSTDAPGRDILKAFKALPSRNVSVHVVASFTCVAKNSTDLKELEESGVHVRRVNFRRLTNGVLHSKFWIIDRRHIYIGSPNMDWRSLTQVKELGVVIYDSPRLAHDLIKIFDSYWMMGHKNASIPEPWPTTFDTSINHERPLLVNLSGVPSSVYIAASPPSFCPESRSRDLDAILSAINEAEHFVYVAVMDYYPTTQFTWPPRYWPTIDNVLREAAFGRHVAVRLLASCGRDTNPAMLPFLRSLEAMRYLRHHISVEVKAFIVPVGNQSTIPYTRVNHNKYMVTDKVAYIGTSNWSEEYFSTTAGVGLVISSEAHNQSSSARSFQQQLRAVFLRDWDSPFAVPLNELHKYPDCRMSVA</sequence>
<evidence type="ECO:0000259" key="3">
    <source>
        <dbReference type="PROSITE" id="PS50035"/>
    </source>
</evidence>
<name>A0AAV6FUD7_9TELE</name>
<dbReference type="SMART" id="SM00155">
    <property type="entry name" value="PLDc"/>
    <property type="match status" value="2"/>
</dbReference>
<keyword evidence="2" id="KW-0812">Transmembrane</keyword>
<evidence type="ECO:0000313" key="4">
    <source>
        <dbReference type="EMBL" id="KAG5266185.1"/>
    </source>
</evidence>